<organism evidence="2 3">
    <name type="scientific">Reticulomyxa filosa</name>
    <dbReference type="NCBI Taxonomy" id="46433"/>
    <lineage>
        <taxon>Eukaryota</taxon>
        <taxon>Sar</taxon>
        <taxon>Rhizaria</taxon>
        <taxon>Retaria</taxon>
        <taxon>Foraminifera</taxon>
        <taxon>Monothalamids</taxon>
        <taxon>Reticulomyxidae</taxon>
        <taxon>Reticulomyxa</taxon>
    </lineage>
</organism>
<evidence type="ECO:0000256" key="1">
    <source>
        <dbReference type="SAM" id="MobiDB-lite"/>
    </source>
</evidence>
<evidence type="ECO:0000313" key="2">
    <source>
        <dbReference type="EMBL" id="ETO08456.1"/>
    </source>
</evidence>
<dbReference type="AlphaFoldDB" id="X6M4B4"/>
<sequence length="271" mass="31494">MEKTTGFRFVARGIPSTVSEERIATDLNKFRGRYLNFHLYEQPTLPDRIQINKVSWKRLYIQFATKAEALMFFFPVKKKTRTSKQASKNNDIEEKKQNKKKRVKRTIRAPESASCLYTSGFQPNKECTHRNRNNIYSSCSTFFFFFFFKKKDPDYLEFVKKREEIEKYGACQTEPNSTTKKISNEPAKAVSSLIQLLLAKDEPSSQTGKIMTKEELMQSEKLKREKKKTTSKQSLSEHGQDVVPPTDSTFSAFFPKVQITVPDDMDTDQQL</sequence>
<feature type="compositionally biased region" description="Basic and acidic residues" evidence="1">
    <location>
        <begin position="211"/>
        <end position="223"/>
    </location>
</feature>
<feature type="region of interest" description="Disordered" evidence="1">
    <location>
        <begin position="84"/>
        <end position="104"/>
    </location>
</feature>
<reference evidence="2 3" key="1">
    <citation type="journal article" date="2013" name="Curr. Biol.">
        <title>The Genome of the Foraminiferan Reticulomyxa filosa.</title>
        <authorList>
            <person name="Glockner G."/>
            <person name="Hulsmann N."/>
            <person name="Schleicher M."/>
            <person name="Noegel A.A."/>
            <person name="Eichinger L."/>
            <person name="Gallinger C."/>
            <person name="Pawlowski J."/>
            <person name="Sierra R."/>
            <person name="Euteneuer U."/>
            <person name="Pillet L."/>
            <person name="Moustafa A."/>
            <person name="Platzer M."/>
            <person name="Groth M."/>
            <person name="Szafranski K."/>
            <person name="Schliwa M."/>
        </authorList>
    </citation>
    <scope>NUCLEOTIDE SEQUENCE [LARGE SCALE GENOMIC DNA]</scope>
</reference>
<dbReference type="Proteomes" id="UP000023152">
    <property type="component" value="Unassembled WGS sequence"/>
</dbReference>
<name>X6M4B4_RETFI</name>
<feature type="region of interest" description="Disordered" evidence="1">
    <location>
        <begin position="204"/>
        <end position="249"/>
    </location>
</feature>
<proteinExistence type="predicted"/>
<gene>
    <name evidence="2" type="ORF">RFI_28932</name>
</gene>
<comment type="caution">
    <text evidence="2">The sequence shown here is derived from an EMBL/GenBank/DDBJ whole genome shotgun (WGS) entry which is preliminary data.</text>
</comment>
<accession>X6M4B4</accession>
<dbReference type="EMBL" id="ASPP01024983">
    <property type="protein sequence ID" value="ETO08456.1"/>
    <property type="molecule type" value="Genomic_DNA"/>
</dbReference>
<evidence type="ECO:0000313" key="3">
    <source>
        <dbReference type="Proteomes" id="UP000023152"/>
    </source>
</evidence>
<protein>
    <submittedName>
        <fullName evidence="2">Uncharacterized protein</fullName>
    </submittedName>
</protein>
<keyword evidence="3" id="KW-1185">Reference proteome</keyword>